<evidence type="ECO:0000259" key="6">
    <source>
        <dbReference type="SMART" id="SM00244"/>
    </source>
</evidence>
<dbReference type="GO" id="GO:0006508">
    <property type="term" value="P:proteolysis"/>
    <property type="evidence" value="ECO:0007669"/>
    <property type="project" value="UniProtKB-KW"/>
</dbReference>
<dbReference type="SMART" id="SM00244">
    <property type="entry name" value="PHB"/>
    <property type="match status" value="1"/>
</dbReference>
<evidence type="ECO:0000256" key="2">
    <source>
        <dbReference type="ARBA" id="ARBA00007862"/>
    </source>
</evidence>
<organism evidence="7 8">
    <name type="scientific">Desulfomonile tiedjei</name>
    <dbReference type="NCBI Taxonomy" id="2358"/>
    <lineage>
        <taxon>Bacteria</taxon>
        <taxon>Pseudomonadati</taxon>
        <taxon>Thermodesulfobacteriota</taxon>
        <taxon>Desulfomonilia</taxon>
        <taxon>Desulfomonilales</taxon>
        <taxon>Desulfomonilaceae</taxon>
        <taxon>Desulfomonile</taxon>
    </lineage>
</organism>
<dbReference type="CDD" id="cd03405">
    <property type="entry name" value="SPFH_HflC"/>
    <property type="match status" value="1"/>
</dbReference>
<reference evidence="7" key="1">
    <citation type="submission" date="2020-07" db="EMBL/GenBank/DDBJ databases">
        <title>Huge and variable diversity of episymbiotic CPR bacteria and DPANN archaea in groundwater ecosystems.</title>
        <authorList>
            <person name="He C.Y."/>
            <person name="Keren R."/>
            <person name="Whittaker M."/>
            <person name="Farag I.F."/>
            <person name="Doudna J."/>
            <person name="Cate J.H.D."/>
            <person name="Banfield J.F."/>
        </authorList>
    </citation>
    <scope>NUCLEOTIDE SEQUENCE</scope>
    <source>
        <strain evidence="7">NC_groundwater_1664_Pr3_B-0.1um_52_9</strain>
    </source>
</reference>
<dbReference type="PIRSF" id="PIRSF005651">
    <property type="entry name" value="HflC"/>
    <property type="match status" value="1"/>
</dbReference>
<proteinExistence type="inferred from homology"/>
<dbReference type="PRINTS" id="PR00721">
    <property type="entry name" value="STOMATIN"/>
</dbReference>
<dbReference type="InterPro" id="IPR001972">
    <property type="entry name" value="Stomatin_HflK_fam"/>
</dbReference>
<protein>
    <submittedName>
        <fullName evidence="7">Protease modulator HflC</fullName>
    </submittedName>
</protein>
<keyword evidence="7" id="KW-0645">Protease</keyword>
<dbReference type="AlphaFoldDB" id="A0A9D6V3P8"/>
<dbReference type="GO" id="GO:0016020">
    <property type="term" value="C:membrane"/>
    <property type="evidence" value="ECO:0007669"/>
    <property type="project" value="UniProtKB-SubCell"/>
</dbReference>
<gene>
    <name evidence="7" type="primary">hflC</name>
    <name evidence="7" type="ORF">HY912_17580</name>
</gene>
<dbReference type="PANTHER" id="PTHR42911:SF1">
    <property type="entry name" value="MODULATOR OF FTSH PROTEASE HFLC"/>
    <property type="match status" value="1"/>
</dbReference>
<keyword evidence="5" id="KW-0472">Membrane</keyword>
<keyword evidence="3" id="KW-0812">Transmembrane</keyword>
<dbReference type="Gene3D" id="3.30.479.30">
    <property type="entry name" value="Band 7 domain"/>
    <property type="match status" value="1"/>
</dbReference>
<evidence type="ECO:0000256" key="1">
    <source>
        <dbReference type="ARBA" id="ARBA00004167"/>
    </source>
</evidence>
<comment type="caution">
    <text evidence="7">The sequence shown here is derived from an EMBL/GenBank/DDBJ whole genome shotgun (WGS) entry which is preliminary data.</text>
</comment>
<dbReference type="EMBL" id="JACRDE010000460">
    <property type="protein sequence ID" value="MBI5251303.1"/>
    <property type="molecule type" value="Genomic_DNA"/>
</dbReference>
<evidence type="ECO:0000256" key="5">
    <source>
        <dbReference type="ARBA" id="ARBA00023136"/>
    </source>
</evidence>
<dbReference type="PANTHER" id="PTHR42911">
    <property type="entry name" value="MODULATOR OF FTSH PROTEASE HFLC"/>
    <property type="match status" value="1"/>
</dbReference>
<dbReference type="InterPro" id="IPR036013">
    <property type="entry name" value="Band_7/SPFH_dom_sf"/>
</dbReference>
<name>A0A9D6V3P8_9BACT</name>
<comment type="similarity">
    <text evidence="2">Belongs to the band 7/mec-2 family. HflC subfamily.</text>
</comment>
<comment type="subcellular location">
    <subcellularLocation>
        <location evidence="1">Membrane</location>
        <topology evidence="1">Single-pass membrane protein</topology>
    </subcellularLocation>
</comment>
<feature type="domain" description="Band 7" evidence="6">
    <location>
        <begin position="4"/>
        <end position="166"/>
    </location>
</feature>
<dbReference type="InterPro" id="IPR010200">
    <property type="entry name" value="HflC"/>
</dbReference>
<evidence type="ECO:0000256" key="3">
    <source>
        <dbReference type="ARBA" id="ARBA00022692"/>
    </source>
</evidence>
<dbReference type="SUPFAM" id="SSF117892">
    <property type="entry name" value="Band 7/SPFH domain"/>
    <property type="match status" value="1"/>
</dbReference>
<dbReference type="InterPro" id="IPR001107">
    <property type="entry name" value="Band_7"/>
</dbReference>
<dbReference type="GO" id="GO:0008233">
    <property type="term" value="F:peptidase activity"/>
    <property type="evidence" value="ECO:0007669"/>
    <property type="project" value="UniProtKB-KW"/>
</dbReference>
<evidence type="ECO:0000313" key="8">
    <source>
        <dbReference type="Proteomes" id="UP000807825"/>
    </source>
</evidence>
<dbReference type="NCBIfam" id="TIGR01932">
    <property type="entry name" value="hflC"/>
    <property type="match status" value="1"/>
</dbReference>
<sequence>MLAQSAFIMSEGEQGIVLQFGKSIRTVKEPGLYFKYPLIQDLTVFDKRILVAEPRPAEYITLDKKRLTVDTVSRWKIDDPLVFYQTVQNYQGAIARLNDKIFARLRQEIANHNFKDFIREDRERIMNQVTKGTAEMAGRFGISVLDVRIKRVDLPEEVQNSVFARMKAERERIAKRYRAEGEEKAREIRANANKEKEIIMAEAYRQSEVLRGEGDAEATAIYAGAYGKNEDFYSFVRHLEVYKKIFGAETSLMLRPDSELLKFLESPGGVIKHVPSPGSK</sequence>
<accession>A0A9D6V3P8</accession>
<dbReference type="Pfam" id="PF01145">
    <property type="entry name" value="Band_7"/>
    <property type="match status" value="1"/>
</dbReference>
<evidence type="ECO:0000256" key="4">
    <source>
        <dbReference type="ARBA" id="ARBA00022989"/>
    </source>
</evidence>
<keyword evidence="4" id="KW-1133">Transmembrane helix</keyword>
<evidence type="ECO:0000313" key="7">
    <source>
        <dbReference type="EMBL" id="MBI5251303.1"/>
    </source>
</evidence>
<dbReference type="Proteomes" id="UP000807825">
    <property type="component" value="Unassembled WGS sequence"/>
</dbReference>
<keyword evidence="7" id="KW-0378">Hydrolase</keyword>